<protein>
    <submittedName>
        <fullName evidence="1">FUR family transcriptional regulator</fullName>
    </submittedName>
</protein>
<dbReference type="RefSeq" id="WP_007062310.1">
    <property type="nucleotide sequence ID" value="NZ_ACVI01000064.1"/>
</dbReference>
<dbReference type="AlphaFoldDB" id="C6PXA8"/>
<proteinExistence type="predicted"/>
<sequence length="71" mass="8118">MKIFSAKPCILHFKCIKCNSIIDIDNKSLELDYLKLNSKIEKENNLIVSDADIMLIGLCNKCREDENAKTN</sequence>
<gene>
    <name evidence="1" type="ORF">CcarbDRAFT_3425</name>
</gene>
<dbReference type="OrthoDB" id="8659436at2"/>
<dbReference type="Gene3D" id="3.30.1490.190">
    <property type="match status" value="1"/>
</dbReference>
<dbReference type="EMBL" id="ACVI01000064">
    <property type="protein sequence ID" value="EET86097.1"/>
    <property type="molecule type" value="Genomic_DNA"/>
</dbReference>
<organism evidence="1 2">
    <name type="scientific">Clostridium carboxidivorans P7</name>
    <dbReference type="NCBI Taxonomy" id="536227"/>
    <lineage>
        <taxon>Bacteria</taxon>
        <taxon>Bacillati</taxon>
        <taxon>Bacillota</taxon>
        <taxon>Clostridia</taxon>
        <taxon>Eubacteriales</taxon>
        <taxon>Clostridiaceae</taxon>
        <taxon>Clostridium</taxon>
    </lineage>
</organism>
<dbReference type="eggNOG" id="COG0735">
    <property type="taxonomic scope" value="Bacteria"/>
</dbReference>
<dbReference type="Proteomes" id="UP000004198">
    <property type="component" value="Unassembled WGS sequence"/>
</dbReference>
<name>C6PXA8_9CLOT</name>
<dbReference type="STRING" id="536227.Ccar_12120"/>
<dbReference type="KEGG" id="cck:Ccar_12120"/>
<evidence type="ECO:0000313" key="2">
    <source>
        <dbReference type="Proteomes" id="UP000004198"/>
    </source>
</evidence>
<comment type="caution">
    <text evidence="1">The sequence shown here is derived from an EMBL/GenBank/DDBJ whole genome shotgun (WGS) entry which is preliminary data.</text>
</comment>
<reference evidence="1 2" key="1">
    <citation type="submission" date="2009-06" db="EMBL/GenBank/DDBJ databases">
        <title>The draft genome of Clostridium carboxidivorans P7.</title>
        <authorList>
            <consortium name="US DOE Joint Genome Institute (JGI-PGF)"/>
            <person name="Lucas S."/>
            <person name="Copeland A."/>
            <person name="Lapidus A."/>
            <person name="Glavina del Rio T."/>
            <person name="Tice H."/>
            <person name="Bruce D."/>
            <person name="Goodwin L."/>
            <person name="Pitluck S."/>
            <person name="Larimer F."/>
            <person name="Land M.L."/>
            <person name="Hauser L."/>
            <person name="Hemme C.L."/>
        </authorList>
    </citation>
    <scope>NUCLEOTIDE SEQUENCE [LARGE SCALE GENOMIC DNA]</scope>
    <source>
        <strain evidence="1 2">P7</strain>
    </source>
</reference>
<evidence type="ECO:0000313" key="1">
    <source>
        <dbReference type="EMBL" id="EET86097.1"/>
    </source>
</evidence>
<dbReference type="PATRIC" id="fig|536227.13.peg.2539"/>
<accession>C6PXA8</accession>
<keyword evidence="2" id="KW-1185">Reference proteome</keyword>
<dbReference type="InterPro" id="IPR043135">
    <property type="entry name" value="Fur_C"/>
</dbReference>